<comment type="similarity">
    <text evidence="2">Belongs to the phosphorylase b kinase regulatory chain family.</text>
</comment>
<dbReference type="InterPro" id="IPR045583">
    <property type="entry name" value="KPBA/B_C"/>
</dbReference>
<dbReference type="InterPro" id="IPR008928">
    <property type="entry name" value="6-hairpin_glycosidase_sf"/>
</dbReference>
<evidence type="ECO:0000256" key="2">
    <source>
        <dbReference type="ARBA" id="ARBA00007128"/>
    </source>
</evidence>
<name>A0AAD7XYP7_9FUNG</name>
<accession>A0AAD7XYP7</accession>
<dbReference type="EMBL" id="JARTCD010000055">
    <property type="protein sequence ID" value="KAJ8654892.1"/>
    <property type="molecule type" value="Genomic_DNA"/>
</dbReference>
<dbReference type="Gene3D" id="1.50.10.10">
    <property type="match status" value="1"/>
</dbReference>
<keyword evidence="4" id="KW-0112">Calmodulin-binding</keyword>
<dbReference type="PANTHER" id="PTHR10749">
    <property type="entry name" value="PHOSPHORYLASE B KINASE REGULATORY SUBUNIT"/>
    <property type="match status" value="1"/>
</dbReference>
<feature type="region of interest" description="Disordered" evidence="6">
    <location>
        <begin position="709"/>
        <end position="747"/>
    </location>
</feature>
<dbReference type="InterPro" id="IPR012341">
    <property type="entry name" value="6hp_glycosidase-like_sf"/>
</dbReference>
<dbReference type="InterPro" id="IPR011613">
    <property type="entry name" value="GH15-like"/>
</dbReference>
<dbReference type="Pfam" id="PF19292">
    <property type="entry name" value="KPBB_C"/>
    <property type="match status" value="1"/>
</dbReference>
<organism evidence="10 11">
    <name type="scientific">Lichtheimia ornata</name>
    <dbReference type="NCBI Taxonomy" id="688661"/>
    <lineage>
        <taxon>Eukaryota</taxon>
        <taxon>Fungi</taxon>
        <taxon>Fungi incertae sedis</taxon>
        <taxon>Mucoromycota</taxon>
        <taxon>Mucoromycotina</taxon>
        <taxon>Mucoromycetes</taxon>
        <taxon>Mucorales</taxon>
        <taxon>Lichtheimiaceae</taxon>
        <taxon>Lichtheimia</taxon>
    </lineage>
</organism>
<dbReference type="GO" id="GO:0003824">
    <property type="term" value="F:catalytic activity"/>
    <property type="evidence" value="ECO:0007669"/>
    <property type="project" value="UniProtKB-ARBA"/>
</dbReference>
<feature type="domain" description="ILEI/PANDER" evidence="8">
    <location>
        <begin position="1142"/>
        <end position="1243"/>
    </location>
</feature>
<dbReference type="InterPro" id="IPR039477">
    <property type="entry name" value="ILEI/PANDER_dom"/>
</dbReference>
<dbReference type="SUPFAM" id="SSF48208">
    <property type="entry name" value="Six-hairpin glycosidases"/>
    <property type="match status" value="1"/>
</dbReference>
<dbReference type="RefSeq" id="XP_058339806.1">
    <property type="nucleotide sequence ID" value="XM_058489449.1"/>
</dbReference>
<dbReference type="GO" id="GO:0005964">
    <property type="term" value="C:phosphorylase kinase complex"/>
    <property type="evidence" value="ECO:0007669"/>
    <property type="project" value="TreeGrafter"/>
</dbReference>
<sequence>MTIHSPHARIYEKPVDRLDYYYQAIHTTILSKQNAVSGLIPASVAITTHGDYTDAWVRDNVYSIYAVYGLALAYRRIDNDTGRAFELEHSVIKLMRALLFAMMRQADKVENFKKTQSLEHSLHAKYNTNNGETVVGDFDWGHLQIDATSLFLLALADMTTSGLTIIFTQDEVDFVQNLVFYIERAYRTPDYGIWERGNKSNHGQPELNSSSIGMALAALRAINGINLFGARGGPSSVIHVLPDELTRNSTTLHSFLPRESNSKEIDGSVLSIIGFPAFAVSDQDLIRRSKQEAKDKLEGKYGWKRFLRDGHQTVLEDTTRLHYDLNELKIFEKIESEWPLFFTYLVLEGLMTGNLDQAREYRRKLEPLVIDSLTMQPVSMSPAAPVSPGALSFSSGSSSFMSHHSSNNNNSIPLLAELYYVPAEHIDAEKENPHSQPRLANDNVPLVWALSLYFLGCLIEEDLLSPSEVDPLGRRFSANKVARQHIVQIVLLSEDAALQSTLSMYGLETQTLEEITSNITVLHPRTLAEVYAGLGRNAKMGLSGRPKRPVGVLGTSRLYRIQGQLYAFTPHFMDNEEFYLNADPDYLVSAFESELSFTSANWFYPGRPTMVVVLTHALLGSMQNQLQDSETYPLTMTQPDRSKKNLLNFFMNLRCGDCNGVRVRLCRLTESVNTSNIESLDFLVNQPEWENILVMANRTARRRRRRSIHRKLAYDEGETQANTPRTPGTKTPSSRRRNTAFHGKSLASPLDRLNQESYFDQISTALAQLEADAYEPRFKLKDPENVPLARKTVAHADSPLGANNNNARITELDTSASSSSPSVVGIAGISSVSDDQQDQQQQAMTDSPLASDMLSLVLGDPSQFQQAVESLVASVNLYDQIDLLQYLVSCKSLDFYVNELEATINELLEEVYLKSMRLQYWSIARQAAGLLRKLVPSLTINITDLVIRQKQVSIGSGPQEYLLSMPTGPDALRKMISEHCNDDVREGPVVQEIILYLGSFIRTAPHIFDGILRLRTHYIIIALREEISRINGCDEEEAVEHLMQLSPFEIKSLLGTILSGPSLCDATTSDIVVRDKPGGFMMLSLPPAVPSMTSISNMTSNSTTVIESADKDIFIRVQSAGYASGNFARVEINGNSMHATSRGVHVWAITRDGVHSGGNESNGNKLLLERASFDTHISIEESRSFKRFIDWLAAGTIVVIAVKDDFIEHLDQGGIDALKSLGSTKIQQVGYRDSYVLISEKGAPKENAIEVHKPHNMGPTHVVERHIDLQLSKSNDIHVAPTSLGGNPETMTTDFPKSNGRWLRRRKNDGALNRVPPNFFPRVWQILDSSKGLRIRKHVLPRDPTVLEKTAEEFNFALAVEGFLGWFIDPAERQIAVETLMIIYRFKERNPEMRILDDMIDISAIMDTAIQYFWKKWAKDGYAYEANKDLAHTLFYDLPQQGSSESTSSYLAKAAVKVLPLEFNYQEEEA</sequence>
<dbReference type="Proteomes" id="UP001234581">
    <property type="component" value="Unassembled WGS sequence"/>
</dbReference>
<evidence type="ECO:0000259" key="9">
    <source>
        <dbReference type="Pfam" id="PF19292"/>
    </source>
</evidence>
<feature type="domain" description="GH15-like" evidence="7">
    <location>
        <begin position="17"/>
        <end position="1016"/>
    </location>
</feature>
<dbReference type="Pfam" id="PF00723">
    <property type="entry name" value="Glyco_hydro_15"/>
    <property type="match status" value="1"/>
</dbReference>
<evidence type="ECO:0000259" key="7">
    <source>
        <dbReference type="Pfam" id="PF00723"/>
    </source>
</evidence>
<protein>
    <recommendedName>
        <fullName evidence="12">Phosphorylase kinase alphabeta</fullName>
    </recommendedName>
</protein>
<keyword evidence="5" id="KW-0119">Carbohydrate metabolism</keyword>
<evidence type="ECO:0008006" key="12">
    <source>
        <dbReference type="Google" id="ProtNLM"/>
    </source>
</evidence>
<dbReference type="GeneID" id="83216863"/>
<evidence type="ECO:0000313" key="11">
    <source>
        <dbReference type="Proteomes" id="UP001234581"/>
    </source>
</evidence>
<evidence type="ECO:0000256" key="4">
    <source>
        <dbReference type="ARBA" id="ARBA00022860"/>
    </source>
</evidence>
<dbReference type="GO" id="GO:0005516">
    <property type="term" value="F:calmodulin binding"/>
    <property type="evidence" value="ECO:0007669"/>
    <property type="project" value="UniProtKB-KW"/>
</dbReference>
<comment type="pathway">
    <text evidence="1">Glycan biosynthesis; glycogen metabolism.</text>
</comment>
<reference evidence="10 11" key="1">
    <citation type="submission" date="2023-03" db="EMBL/GenBank/DDBJ databases">
        <title>Genome sequence of Lichtheimia ornata CBS 291.66.</title>
        <authorList>
            <person name="Mohabir J.T."/>
            <person name="Shea T.P."/>
            <person name="Kurbessoian T."/>
            <person name="Berby B."/>
            <person name="Fontaine J."/>
            <person name="Livny J."/>
            <person name="Gnirke A."/>
            <person name="Stajich J.E."/>
            <person name="Cuomo C.A."/>
        </authorList>
    </citation>
    <scope>NUCLEOTIDE SEQUENCE [LARGE SCALE GENOMIC DNA]</scope>
    <source>
        <strain evidence="10">CBS 291.66</strain>
    </source>
</reference>
<feature type="domain" description="Phosphorylase b kinase regulatory subunit alpha/beta C-terminal" evidence="9">
    <location>
        <begin position="1273"/>
        <end position="1445"/>
    </location>
</feature>
<evidence type="ECO:0000256" key="5">
    <source>
        <dbReference type="ARBA" id="ARBA00023277"/>
    </source>
</evidence>
<evidence type="ECO:0000313" key="10">
    <source>
        <dbReference type="EMBL" id="KAJ8654892.1"/>
    </source>
</evidence>
<dbReference type="PROSITE" id="PS52031">
    <property type="entry name" value="GG_LECTIN"/>
    <property type="match status" value="1"/>
</dbReference>
<feature type="compositionally biased region" description="Polar residues" evidence="6">
    <location>
        <begin position="719"/>
        <end position="732"/>
    </location>
</feature>
<keyword evidence="3" id="KW-0321">Glycogen metabolism</keyword>
<dbReference type="GO" id="GO:0005977">
    <property type="term" value="P:glycogen metabolic process"/>
    <property type="evidence" value="ECO:0007669"/>
    <property type="project" value="UniProtKB-KW"/>
</dbReference>
<evidence type="ECO:0000256" key="1">
    <source>
        <dbReference type="ARBA" id="ARBA00005131"/>
    </source>
</evidence>
<comment type="caution">
    <text evidence="10">The sequence shown here is derived from an EMBL/GenBank/DDBJ whole genome shotgun (WGS) entry which is preliminary data.</text>
</comment>
<gene>
    <name evidence="10" type="ORF">O0I10_009457</name>
</gene>
<evidence type="ECO:0000259" key="8">
    <source>
        <dbReference type="Pfam" id="PF15711"/>
    </source>
</evidence>
<dbReference type="PANTHER" id="PTHR10749:SF8">
    <property type="entry name" value="PHOSPHORYLASE B KINASE REGULATORY SUBUNIT BETA"/>
    <property type="match status" value="1"/>
</dbReference>
<evidence type="ECO:0000256" key="6">
    <source>
        <dbReference type="SAM" id="MobiDB-lite"/>
    </source>
</evidence>
<evidence type="ECO:0000256" key="3">
    <source>
        <dbReference type="ARBA" id="ARBA00022600"/>
    </source>
</evidence>
<keyword evidence="11" id="KW-1185">Reference proteome</keyword>
<dbReference type="InterPro" id="IPR008734">
    <property type="entry name" value="PHK_A/B_su"/>
</dbReference>
<dbReference type="Pfam" id="PF15711">
    <property type="entry name" value="ILEI"/>
    <property type="match status" value="1"/>
</dbReference>
<proteinExistence type="inferred from homology"/>